<gene>
    <name evidence="2" type="ORF">FB45DRAFT_736181</name>
</gene>
<dbReference type="Proteomes" id="UP001221142">
    <property type="component" value="Unassembled WGS sequence"/>
</dbReference>
<feature type="non-terminal residue" evidence="2">
    <location>
        <position position="108"/>
    </location>
</feature>
<protein>
    <recommendedName>
        <fullName evidence="4">F-box domain-containing protein</fullName>
    </recommendedName>
</protein>
<evidence type="ECO:0008006" key="4">
    <source>
        <dbReference type="Google" id="ProtNLM"/>
    </source>
</evidence>
<proteinExistence type="predicted"/>
<evidence type="ECO:0000256" key="1">
    <source>
        <dbReference type="SAM" id="Coils"/>
    </source>
</evidence>
<dbReference type="EMBL" id="JARKIF010000003">
    <property type="protein sequence ID" value="KAJ7644257.1"/>
    <property type="molecule type" value="Genomic_DNA"/>
</dbReference>
<sequence length="108" mass="12385">MSGNSRRAVWLNTAISNLRSRLDDLEEEMTLLSEQSVEMVGILFRRMPPSVLSQIFLSALPTLDHRKGNTSDMKQTPWVLSQVCMSWRKICLATPQLWSTICVDYKEP</sequence>
<keyword evidence="3" id="KW-1185">Reference proteome</keyword>
<evidence type="ECO:0000313" key="2">
    <source>
        <dbReference type="EMBL" id="KAJ7644257.1"/>
    </source>
</evidence>
<name>A0AAD7CB92_9AGAR</name>
<dbReference type="Gene3D" id="1.20.1280.50">
    <property type="match status" value="1"/>
</dbReference>
<reference evidence="2" key="1">
    <citation type="submission" date="2023-03" db="EMBL/GenBank/DDBJ databases">
        <title>Massive genome expansion in bonnet fungi (Mycena s.s.) driven by repeated elements and novel gene families across ecological guilds.</title>
        <authorList>
            <consortium name="Lawrence Berkeley National Laboratory"/>
            <person name="Harder C.B."/>
            <person name="Miyauchi S."/>
            <person name="Viragh M."/>
            <person name="Kuo A."/>
            <person name="Thoen E."/>
            <person name="Andreopoulos B."/>
            <person name="Lu D."/>
            <person name="Skrede I."/>
            <person name="Drula E."/>
            <person name="Henrissat B."/>
            <person name="Morin E."/>
            <person name="Kohler A."/>
            <person name="Barry K."/>
            <person name="LaButti K."/>
            <person name="Morin E."/>
            <person name="Salamov A."/>
            <person name="Lipzen A."/>
            <person name="Mereny Z."/>
            <person name="Hegedus B."/>
            <person name="Baldrian P."/>
            <person name="Stursova M."/>
            <person name="Weitz H."/>
            <person name="Taylor A."/>
            <person name="Grigoriev I.V."/>
            <person name="Nagy L.G."/>
            <person name="Martin F."/>
            <person name="Kauserud H."/>
        </authorList>
    </citation>
    <scope>NUCLEOTIDE SEQUENCE</scope>
    <source>
        <strain evidence="2">9284</strain>
    </source>
</reference>
<comment type="caution">
    <text evidence="2">The sequence shown here is derived from an EMBL/GenBank/DDBJ whole genome shotgun (WGS) entry which is preliminary data.</text>
</comment>
<organism evidence="2 3">
    <name type="scientific">Roridomyces roridus</name>
    <dbReference type="NCBI Taxonomy" id="1738132"/>
    <lineage>
        <taxon>Eukaryota</taxon>
        <taxon>Fungi</taxon>
        <taxon>Dikarya</taxon>
        <taxon>Basidiomycota</taxon>
        <taxon>Agaricomycotina</taxon>
        <taxon>Agaricomycetes</taxon>
        <taxon>Agaricomycetidae</taxon>
        <taxon>Agaricales</taxon>
        <taxon>Marasmiineae</taxon>
        <taxon>Mycenaceae</taxon>
        <taxon>Roridomyces</taxon>
    </lineage>
</organism>
<dbReference type="AlphaFoldDB" id="A0AAD7CB92"/>
<accession>A0AAD7CB92</accession>
<evidence type="ECO:0000313" key="3">
    <source>
        <dbReference type="Proteomes" id="UP001221142"/>
    </source>
</evidence>
<feature type="coiled-coil region" evidence="1">
    <location>
        <begin position="8"/>
        <end position="35"/>
    </location>
</feature>
<keyword evidence="1" id="KW-0175">Coiled coil</keyword>